<evidence type="ECO:0008006" key="4">
    <source>
        <dbReference type="Google" id="ProtNLM"/>
    </source>
</evidence>
<evidence type="ECO:0000313" key="3">
    <source>
        <dbReference type="Proteomes" id="UP000285060"/>
    </source>
</evidence>
<keyword evidence="3" id="KW-1185">Reference proteome</keyword>
<dbReference type="PANTHER" id="PTHR31973:SF187">
    <property type="entry name" value="MUTATOR TRANSPOSASE MUDRA PROTEIN"/>
    <property type="match status" value="1"/>
</dbReference>
<dbReference type="Proteomes" id="UP000285060">
    <property type="component" value="Unassembled WGS sequence"/>
</dbReference>
<name>A0A3R6YCU0_9STRA</name>
<proteinExistence type="predicted"/>
<feature type="region of interest" description="Disordered" evidence="1">
    <location>
        <begin position="84"/>
        <end position="104"/>
    </location>
</feature>
<gene>
    <name evidence="2" type="ORF">DYB32_002548</name>
</gene>
<feature type="compositionally biased region" description="Basic and acidic residues" evidence="1">
    <location>
        <begin position="84"/>
        <end position="95"/>
    </location>
</feature>
<accession>A0A3R6YCU0</accession>
<dbReference type="PANTHER" id="PTHR31973">
    <property type="entry name" value="POLYPROTEIN, PUTATIVE-RELATED"/>
    <property type="match status" value="1"/>
</dbReference>
<evidence type="ECO:0000256" key="1">
    <source>
        <dbReference type="SAM" id="MobiDB-lite"/>
    </source>
</evidence>
<reference evidence="2 3" key="1">
    <citation type="submission" date="2018-08" db="EMBL/GenBank/DDBJ databases">
        <title>Aphanomyces genome sequencing and annotation.</title>
        <authorList>
            <person name="Minardi D."/>
            <person name="Oidtmann B."/>
            <person name="Van Der Giezen M."/>
            <person name="Studholme D.J."/>
        </authorList>
    </citation>
    <scope>NUCLEOTIDE SEQUENCE [LARGE SCALE GENOMIC DNA]</scope>
    <source>
        <strain evidence="2 3">NJM0002</strain>
    </source>
</reference>
<sequence>MVALNGAQFATLPAAIKAVKVDAALTKHDAQIDRSYKRDEAKRLICRNRTHHGCTWNVEVIKDTTLGTWTIVCVDSTHSESCESIRKSDETKQDDASAIGAGGTRYAANPSEALLRLDAPSRPLFQSSFGRRNLTLTQDMRWGSAKEASRAVNDFALFAQKKRARMDKKTSGGRNKKYVCSCESCGWYVRLLRAPKAESWKISSMNLQHSDCCAGNAQPTARQLADMASFRQAVVTHSKANGKLLTEEFLSSTEEGIKIPLRLAYRAKKLIAVHSQDDLVESYKFIPSLLSSFVAKNSPSIADYTSDEVGHFIRTFIMPNVSHQALPALQKILGIEVIPCTGPDYKGYVVMLLGRDGNFQPQIIALGLVPEPSTEHIHWFMTRVQRGVAVDGYPIVCTVLYPGVVEGVRRANPEAVIRFCIKSLIDMLNQDKSMTKLGSAEMLVWELHFQETEVGFVETMHQLEQVNESAANYLRKLDPSCWTSYKYQPSTQYFKWSTTTYTAGIFALLTINSTHGVPKECMDRLRTDAMMRRSIYSTTT</sequence>
<evidence type="ECO:0000313" key="2">
    <source>
        <dbReference type="EMBL" id="RHY32479.1"/>
    </source>
</evidence>
<protein>
    <recommendedName>
        <fullName evidence="4">Transposase MuDR plant domain-containing protein</fullName>
    </recommendedName>
</protein>
<dbReference type="AlphaFoldDB" id="A0A3R6YCU0"/>
<comment type="caution">
    <text evidence="2">The sequence shown here is derived from an EMBL/GenBank/DDBJ whole genome shotgun (WGS) entry which is preliminary data.</text>
</comment>
<dbReference type="EMBL" id="QUSY01000135">
    <property type="protein sequence ID" value="RHY32479.1"/>
    <property type="molecule type" value="Genomic_DNA"/>
</dbReference>
<organism evidence="2 3">
    <name type="scientific">Aphanomyces invadans</name>
    <dbReference type="NCBI Taxonomy" id="157072"/>
    <lineage>
        <taxon>Eukaryota</taxon>
        <taxon>Sar</taxon>
        <taxon>Stramenopiles</taxon>
        <taxon>Oomycota</taxon>
        <taxon>Saprolegniomycetes</taxon>
        <taxon>Saprolegniales</taxon>
        <taxon>Verrucalvaceae</taxon>
        <taxon>Aphanomyces</taxon>
    </lineage>
</organism>